<accession>A0ABU7UNJ8</accession>
<dbReference type="Proteomes" id="UP001498469">
    <property type="component" value="Unassembled WGS sequence"/>
</dbReference>
<comment type="caution">
    <text evidence="1">The sequence shown here is derived from an EMBL/GenBank/DDBJ whole genome shotgun (WGS) entry which is preliminary data.</text>
</comment>
<proteinExistence type="predicted"/>
<reference evidence="1 2" key="1">
    <citation type="submission" date="2023-11" db="EMBL/GenBank/DDBJ databases">
        <title>Draft genome sequence of a psychrophilic Clostridium strain from permafrost water brine.</title>
        <authorList>
            <person name="Shcherbakova V.A."/>
            <person name="Trubitsyn V.E."/>
            <person name="Zakharyuk A.G."/>
        </authorList>
    </citation>
    <scope>NUCLEOTIDE SEQUENCE [LARGE SCALE GENOMIC DNA]</scope>
    <source>
        <strain evidence="1 2">14F</strain>
    </source>
</reference>
<dbReference type="EMBL" id="JAZHFS010000004">
    <property type="protein sequence ID" value="MEF2111923.1"/>
    <property type="molecule type" value="Genomic_DNA"/>
</dbReference>
<evidence type="ECO:0000313" key="1">
    <source>
        <dbReference type="EMBL" id="MEF2111923.1"/>
    </source>
</evidence>
<keyword evidence="2" id="KW-1185">Reference proteome</keyword>
<evidence type="ECO:0000313" key="2">
    <source>
        <dbReference type="Proteomes" id="UP001498469"/>
    </source>
</evidence>
<name>A0ABU7UNJ8_9CLOT</name>
<dbReference type="RefSeq" id="WP_331701739.1">
    <property type="nucleotide sequence ID" value="NZ_JAZHFS010000004.1"/>
</dbReference>
<sequence length="79" mass="9149">MRDMSFKVADIAAFMKEKSEKRLEDILKVKGEEIENNIRAEENGYIMIGNPRQVAIKRSLTFTLRLLSILAKKLRPELV</sequence>
<organism evidence="1 2">
    <name type="scientific">Clostridium frigoriphilum</name>
    <dbReference type="NCBI Taxonomy" id="443253"/>
    <lineage>
        <taxon>Bacteria</taxon>
        <taxon>Bacillati</taxon>
        <taxon>Bacillota</taxon>
        <taxon>Clostridia</taxon>
        <taxon>Eubacteriales</taxon>
        <taxon>Clostridiaceae</taxon>
        <taxon>Clostridium</taxon>
    </lineage>
</organism>
<gene>
    <name evidence="1" type="ORF">SJI18_06320</name>
</gene>
<protein>
    <submittedName>
        <fullName evidence="1">Uncharacterized protein</fullName>
    </submittedName>
</protein>